<feature type="compositionally biased region" description="Acidic residues" evidence="2">
    <location>
        <begin position="963"/>
        <end position="973"/>
    </location>
</feature>
<feature type="compositionally biased region" description="Basic and acidic residues" evidence="2">
    <location>
        <begin position="1153"/>
        <end position="1167"/>
    </location>
</feature>
<feature type="coiled-coil region" evidence="1">
    <location>
        <begin position="317"/>
        <end position="392"/>
    </location>
</feature>
<feature type="coiled-coil region" evidence="1">
    <location>
        <begin position="252"/>
        <end position="286"/>
    </location>
</feature>
<keyword evidence="5" id="KW-1185">Reference proteome</keyword>
<feature type="compositionally biased region" description="Acidic residues" evidence="2">
    <location>
        <begin position="154"/>
        <end position="164"/>
    </location>
</feature>
<protein>
    <submittedName>
        <fullName evidence="4">Uncharacterized protein</fullName>
    </submittedName>
</protein>
<feature type="region of interest" description="Disordered" evidence="2">
    <location>
        <begin position="768"/>
        <end position="787"/>
    </location>
</feature>
<feature type="region of interest" description="Disordered" evidence="2">
    <location>
        <begin position="140"/>
        <end position="184"/>
    </location>
</feature>
<feature type="region of interest" description="Disordered" evidence="2">
    <location>
        <begin position="461"/>
        <end position="522"/>
    </location>
</feature>
<keyword evidence="3" id="KW-0812">Transmembrane</keyword>
<feature type="compositionally biased region" description="Polar residues" evidence="2">
    <location>
        <begin position="461"/>
        <end position="474"/>
    </location>
</feature>
<feature type="coiled-coil region" evidence="1">
    <location>
        <begin position="610"/>
        <end position="668"/>
    </location>
</feature>
<keyword evidence="3" id="KW-0472">Membrane</keyword>
<evidence type="ECO:0000256" key="3">
    <source>
        <dbReference type="SAM" id="Phobius"/>
    </source>
</evidence>
<feature type="compositionally biased region" description="Basic and acidic residues" evidence="2">
    <location>
        <begin position="1283"/>
        <end position="1296"/>
    </location>
</feature>
<sequence>MPSRHPVGYMFGGLFMATVFPILSKVPSKLLNPAAVVVDASTDYDTIAAVSGLQNNNNNTNLPLTTPPDTGILPFILSFLAMVASVLGDELIDIAAIYFLNKGLLPSLMAVRRLTVMVGTSATRLCRSFLPLGRVHDGDATEETRQFASPEATAAEEDDDDERFDAEVSLPSSEENPDSTPISPTNEELLAELRAEASEKDVRIADLSKAAETKSGIIEDLDQRNSRLMGNLRTALDPIGLYTPTTDIVVMANDVRSDYNRASKKIERQKQELKEARDRQENGQLAQKGEQISVLTNENARLNGRIVALEEGQRHCVRDVERIEQLAKERVKKLKDRTEAAESTARQAISQRQYGLVRDQLSDVVEELRQLKHEKENAVHAEERLTNELQAERVKTQELQITANNEAEVRQQSDDLLTAATGELQQANDKIDNFEREALAKDQQVRDAGEKARAAENQVTENATTVSELKQSLQESRDQAKEWRESNEQLARQLQRKEEALERKNSETKSRAAEHTSNQGLVAEIENLRSQLDAANKEAQESFESGFLNAMSQSQPNEQGVDAADQHLANGDQQDGSDSVEGQLRGQIESLIAANKDLQLELDSHPVQADSASESRADQLESEKQELLAQLTAIEQRPVQGPAQATDLEKQELRQEGYQRAVQDCERDARTQIDQAVQKEMAQKEQALRAPLEKKWNDRETEWKANLNAAVEKEAAEREQGLREQLRISVQRAITAETLVNNPNSELKKAQEYATGLYKSASEQWQRAEGEKKRADGAAKRAQDAEAEIGRYKQGKASQDQRLKEMQDQIRALKRTIPQQPELQAAEMEALENDRIRARALTDELAHRHYDSPSRHVLFQLINANDKLAALRFQLKRPDTRPSQILLLTMLLDAEVDKHCCGKLEPLMRQVLLAQSAAVNAKLMTLKHIINGSVEPSKKELLAELYKPRGDEEAEWDLKEPESEPESDEDEEAPIGGKPPSAWPQRPLPTGPRHRPSQQAEPQAAPVSTDPNINNPLKRKGTVDAVKPEGSGKRRDASDEELRPVTGPLPQTPQQGSSSPEADDDQNETKLKSQDDLPSSDRIGEAPAPQQQSNDQNHVSPQLPGSSSFPIQHFPLSNPAVSSGAPSHVDQALPPKPTRIPGPKPKAYLTPSERQERLAIRQYKDNKASSAQEAAATSSSTGPFGFSFSAPKDIASAVVNTTPAQQNRNPIFSGLSRLGAAMADKKSALPGLPPVEDEVLNFESLAVAEDQHSNSELDDGFLAYTVSDDAGEDDTVWEEALYPEDRIDNSDIDRHSQTFTDDGAGMASKPPSIPDLALTDEDSPGIESSTVQALDMTEQNYEEQAAEAEAAMQGVQQDPSEKKGQPQDEEREDPFHINLDAD</sequence>
<feature type="compositionally biased region" description="Basic and acidic residues" evidence="2">
    <location>
        <begin position="1026"/>
        <end position="1043"/>
    </location>
</feature>
<feature type="compositionally biased region" description="Basic and acidic residues" evidence="2">
    <location>
        <begin position="948"/>
        <end position="962"/>
    </location>
</feature>
<evidence type="ECO:0000256" key="2">
    <source>
        <dbReference type="SAM" id="MobiDB-lite"/>
    </source>
</evidence>
<reference evidence="4" key="1">
    <citation type="submission" date="2021-03" db="EMBL/GenBank/DDBJ databases">
        <authorList>
            <person name="Tagirdzhanova G."/>
        </authorList>
    </citation>
    <scope>NUCLEOTIDE SEQUENCE</scope>
</reference>
<gene>
    <name evidence="4" type="ORF">ALECFALPRED_009664</name>
</gene>
<feature type="region of interest" description="Disordered" evidence="2">
    <location>
        <begin position="1343"/>
        <end position="1382"/>
    </location>
</feature>
<keyword evidence="1" id="KW-0175">Coiled coil</keyword>
<feature type="compositionally biased region" description="Polar residues" evidence="2">
    <location>
        <begin position="1089"/>
        <end position="1110"/>
    </location>
</feature>
<feature type="region of interest" description="Disordered" evidence="2">
    <location>
        <begin position="1282"/>
        <end position="1328"/>
    </location>
</feature>
<evidence type="ECO:0000313" key="5">
    <source>
        <dbReference type="Proteomes" id="UP000664203"/>
    </source>
</evidence>
<evidence type="ECO:0000313" key="4">
    <source>
        <dbReference type="EMBL" id="CAF9914660.1"/>
    </source>
</evidence>
<feature type="compositionally biased region" description="Basic and acidic residues" evidence="2">
    <location>
        <begin position="475"/>
        <end position="487"/>
    </location>
</feature>
<proteinExistence type="predicted"/>
<keyword evidence="3" id="KW-1133">Transmembrane helix</keyword>
<dbReference type="Proteomes" id="UP000664203">
    <property type="component" value="Unassembled WGS sequence"/>
</dbReference>
<comment type="caution">
    <text evidence="4">The sequence shown here is derived from an EMBL/GenBank/DDBJ whole genome shotgun (WGS) entry which is preliminary data.</text>
</comment>
<feature type="region of interest" description="Disordered" evidence="2">
    <location>
        <begin position="948"/>
        <end position="1183"/>
    </location>
</feature>
<feature type="compositionally biased region" description="Basic and acidic residues" evidence="2">
    <location>
        <begin position="495"/>
        <end position="514"/>
    </location>
</feature>
<dbReference type="EMBL" id="CAJPDR010000074">
    <property type="protein sequence ID" value="CAF9914660.1"/>
    <property type="molecule type" value="Genomic_DNA"/>
</dbReference>
<name>A0A8H3IG90_9LECA</name>
<feature type="compositionally biased region" description="Basic and acidic residues" evidence="2">
    <location>
        <begin position="1359"/>
        <end position="1368"/>
    </location>
</feature>
<feature type="compositionally biased region" description="Low complexity" evidence="2">
    <location>
        <begin position="1168"/>
        <end position="1183"/>
    </location>
</feature>
<dbReference type="OrthoDB" id="5362422at2759"/>
<accession>A0A8H3IG90</accession>
<feature type="transmembrane region" description="Helical" evidence="3">
    <location>
        <begin position="7"/>
        <end position="24"/>
    </location>
</feature>
<feature type="compositionally biased region" description="Low complexity" evidence="2">
    <location>
        <begin position="1347"/>
        <end position="1357"/>
    </location>
</feature>
<organism evidence="4 5">
    <name type="scientific">Alectoria fallacina</name>
    <dbReference type="NCBI Taxonomy" id="1903189"/>
    <lineage>
        <taxon>Eukaryota</taxon>
        <taxon>Fungi</taxon>
        <taxon>Dikarya</taxon>
        <taxon>Ascomycota</taxon>
        <taxon>Pezizomycotina</taxon>
        <taxon>Lecanoromycetes</taxon>
        <taxon>OSLEUM clade</taxon>
        <taxon>Lecanoromycetidae</taxon>
        <taxon>Lecanorales</taxon>
        <taxon>Lecanorineae</taxon>
        <taxon>Parmeliaceae</taxon>
        <taxon>Alectoria</taxon>
    </lineage>
</organism>
<feature type="compositionally biased region" description="Pro residues" evidence="2">
    <location>
        <begin position="1134"/>
        <end position="1144"/>
    </location>
</feature>
<evidence type="ECO:0000256" key="1">
    <source>
        <dbReference type="SAM" id="Coils"/>
    </source>
</evidence>
<feature type="compositionally biased region" description="Polar residues" evidence="2">
    <location>
        <begin position="170"/>
        <end position="184"/>
    </location>
</feature>